<sequence>MRGKAKMLLLPFNLVWLALILASLFDKNVAYNEDRLMATIHQNLIYALFPGDEFPQTRYTFNAANGFTHWRYNQLVDIAEKDNTTGKPRGSTQSNDAFMYDEWIFLQQNKRIYLQSEWVYRKNDATYIQDEWIRNNVNVGGISDAVSRLINKVEIFTSNNSNLYSCDSTTAENDLKEYDEAQKEIRIRTSLRISPAMPKEEKKKRLSRRKKFLSKFCQCFTPSSTSPPHTSHHDTSTHHEPSTSHPETSTPSRKNHCEELIELIIRCKVFIRDLHSEGGEGSLIDIFSFMNNLEGLGDLKQILNLSTVQSRELDKAINERIYQEHLENKMRKGYKNAIVQGAGPVVLLREKLGLINDRFEKRSECNSSK</sequence>
<evidence type="ECO:0000256" key="1">
    <source>
        <dbReference type="SAM" id="MobiDB-lite"/>
    </source>
</evidence>
<feature type="compositionally biased region" description="Basic and acidic residues" evidence="1">
    <location>
        <begin position="231"/>
        <end position="242"/>
    </location>
</feature>
<keyword evidence="2" id="KW-0732">Signal</keyword>
<keyword evidence="3" id="KW-1185">Reference proteome</keyword>
<feature type="compositionally biased region" description="Low complexity" evidence="1">
    <location>
        <begin position="243"/>
        <end position="252"/>
    </location>
</feature>
<protein>
    <submittedName>
        <fullName evidence="4">Uncharacterized protein</fullName>
    </submittedName>
</protein>
<dbReference type="AlphaFoldDB" id="A0A915P576"/>
<feature type="region of interest" description="Disordered" evidence="1">
    <location>
        <begin position="223"/>
        <end position="253"/>
    </location>
</feature>
<dbReference type="Proteomes" id="UP000887560">
    <property type="component" value="Unplaced"/>
</dbReference>
<name>A0A915P576_9BILA</name>
<feature type="signal peptide" evidence="2">
    <location>
        <begin position="1"/>
        <end position="22"/>
    </location>
</feature>
<accession>A0A915P576</accession>
<reference evidence="4" key="1">
    <citation type="submission" date="2022-11" db="UniProtKB">
        <authorList>
            <consortium name="WormBaseParasite"/>
        </authorList>
    </citation>
    <scope>IDENTIFICATION</scope>
</reference>
<feature type="chain" id="PRO_5037343743" evidence="2">
    <location>
        <begin position="23"/>
        <end position="369"/>
    </location>
</feature>
<organism evidence="3 4">
    <name type="scientific">Meloidogyne floridensis</name>
    <dbReference type="NCBI Taxonomy" id="298350"/>
    <lineage>
        <taxon>Eukaryota</taxon>
        <taxon>Metazoa</taxon>
        <taxon>Ecdysozoa</taxon>
        <taxon>Nematoda</taxon>
        <taxon>Chromadorea</taxon>
        <taxon>Rhabditida</taxon>
        <taxon>Tylenchina</taxon>
        <taxon>Tylenchomorpha</taxon>
        <taxon>Tylenchoidea</taxon>
        <taxon>Meloidogynidae</taxon>
        <taxon>Meloidogyninae</taxon>
        <taxon>Meloidogyne</taxon>
    </lineage>
</organism>
<evidence type="ECO:0000313" key="4">
    <source>
        <dbReference type="WBParaSite" id="scf7180000423980.g11971"/>
    </source>
</evidence>
<evidence type="ECO:0000256" key="2">
    <source>
        <dbReference type="SAM" id="SignalP"/>
    </source>
</evidence>
<dbReference type="WBParaSite" id="scf7180000423980.g11971">
    <property type="protein sequence ID" value="scf7180000423980.g11971"/>
    <property type="gene ID" value="scf7180000423980.g11971"/>
</dbReference>
<proteinExistence type="predicted"/>
<evidence type="ECO:0000313" key="3">
    <source>
        <dbReference type="Proteomes" id="UP000887560"/>
    </source>
</evidence>